<dbReference type="KEGG" id="cci:CC1G_05344"/>
<dbReference type="SUPFAM" id="SSF56112">
    <property type="entry name" value="Protein kinase-like (PK-like)"/>
    <property type="match status" value="1"/>
</dbReference>
<name>A8NPR5_COPC7</name>
<dbReference type="AlphaFoldDB" id="A8NPR5"/>
<reference evidence="2 3" key="1">
    <citation type="journal article" date="2010" name="Proc. Natl. Acad. Sci. U.S.A.">
        <title>Insights into evolution of multicellular fungi from the assembled chromosomes of the mushroom Coprinopsis cinerea (Coprinus cinereus).</title>
        <authorList>
            <person name="Stajich J.E."/>
            <person name="Wilke S.K."/>
            <person name="Ahren D."/>
            <person name="Au C.H."/>
            <person name="Birren B.W."/>
            <person name="Borodovsky M."/>
            <person name="Burns C."/>
            <person name="Canback B."/>
            <person name="Casselton L.A."/>
            <person name="Cheng C.K."/>
            <person name="Deng J."/>
            <person name="Dietrich F.S."/>
            <person name="Fargo D.C."/>
            <person name="Farman M.L."/>
            <person name="Gathman A.C."/>
            <person name="Goldberg J."/>
            <person name="Guigo R."/>
            <person name="Hoegger P.J."/>
            <person name="Hooker J.B."/>
            <person name="Huggins A."/>
            <person name="James T.Y."/>
            <person name="Kamada T."/>
            <person name="Kilaru S."/>
            <person name="Kodira C."/>
            <person name="Kues U."/>
            <person name="Kupfer D."/>
            <person name="Kwan H.S."/>
            <person name="Lomsadze A."/>
            <person name="Li W."/>
            <person name="Lilly W.W."/>
            <person name="Ma L.J."/>
            <person name="Mackey A.J."/>
            <person name="Manning G."/>
            <person name="Martin F."/>
            <person name="Muraguchi H."/>
            <person name="Natvig D.O."/>
            <person name="Palmerini H."/>
            <person name="Ramesh M.A."/>
            <person name="Rehmeyer C.J."/>
            <person name="Roe B.A."/>
            <person name="Shenoy N."/>
            <person name="Stanke M."/>
            <person name="Ter-Hovhannisyan V."/>
            <person name="Tunlid A."/>
            <person name="Velagapudi R."/>
            <person name="Vision T.J."/>
            <person name="Zeng Q."/>
            <person name="Zolan M.E."/>
            <person name="Pukkila P.J."/>
        </authorList>
    </citation>
    <scope>NUCLEOTIDE SEQUENCE [LARGE SCALE GENOMIC DNA]</scope>
    <source>
        <strain evidence="3">Okayama-7 / 130 / ATCC MYA-4618 / FGSC 9003</strain>
    </source>
</reference>
<dbReference type="OrthoDB" id="10003767at2759"/>
<gene>
    <name evidence="2" type="ORF">CC1G_05344</name>
</gene>
<keyword evidence="3" id="KW-1185">Reference proteome</keyword>
<dbReference type="InterPro" id="IPR011009">
    <property type="entry name" value="Kinase-like_dom_sf"/>
</dbReference>
<protein>
    <submittedName>
        <fullName evidence="2">PKL/CAK/Fmp29-like protein kinase subdomain-containing protein</fullName>
    </submittedName>
</protein>
<evidence type="ECO:0000313" key="3">
    <source>
        <dbReference type="Proteomes" id="UP000001861"/>
    </source>
</evidence>
<sequence>MDSTISITKPQRLPHNWNEQLNRGLSGLTCIPSEAELSGRKPSKDDDVWKVTSIGFDERALVAAIIHAFNLPSSTIPTITIGIRSSGAFNTVYEAKIPPPPPTASLNNSDTSNEKPFTVLIRFAKKRGRLLGRMETTTAMMTFVRYHVGLPVPKVYAWCDGTREDGGNPVNAPYIMMEDALVPQNWLRKWHDFAPNEGYWHDKLLMAAQGLAKLGKPLEWKGFGSVYFSNTAHGEGMEKREDDEQLRRFDAYRLGPFMPGPMTMVSKDGYGAREGGPSLGSEKMDSLKEFWTALWRKEVDLVKRECGDDDLTRKISIYDEDEEGSITGSQFWPPNPTLGVFLETAELLLTYIEECNLPNLPELFSPCVVPMDYALRNMLFHPDSEEIVAFLDWDDVAILPFILSTRYLADLCSHNITTVEWESRGGFPFLPTDEEERWRPRLRGSEASWRSPNLPELFSPCVVPMDYALRNMLFHPDSEEIVAFLDWDDVAILPFILSTRYLADLCSHNITTVEWESRGGFPFLPTDEEERYAGEATDILKTRIAGRSDKDTQMETTAARVGSELAGYSSEDESRKELVLGGPLQQIEDRVRGDVPPGDDGQSESHNGSDQDHVSLDSSDEESDVDREEMFEEYNRRQRVVNTHFRKQYRELLETQDPRFKTPGFWSAAEDALRVHYLVTSGPREWVSRSDWLRRRVQCLNGSDK</sequence>
<evidence type="ECO:0000313" key="2">
    <source>
        <dbReference type="EMBL" id="EAU86350.1"/>
    </source>
</evidence>
<organism evidence="2 3">
    <name type="scientific">Coprinopsis cinerea (strain Okayama-7 / 130 / ATCC MYA-4618 / FGSC 9003)</name>
    <name type="common">Inky cap fungus</name>
    <name type="synonym">Hormographiella aspergillata</name>
    <dbReference type="NCBI Taxonomy" id="240176"/>
    <lineage>
        <taxon>Eukaryota</taxon>
        <taxon>Fungi</taxon>
        <taxon>Dikarya</taxon>
        <taxon>Basidiomycota</taxon>
        <taxon>Agaricomycotina</taxon>
        <taxon>Agaricomycetes</taxon>
        <taxon>Agaricomycetidae</taxon>
        <taxon>Agaricales</taxon>
        <taxon>Agaricineae</taxon>
        <taxon>Psathyrellaceae</taxon>
        <taxon>Coprinopsis</taxon>
    </lineage>
</organism>
<dbReference type="GeneID" id="6011914"/>
<dbReference type="Gene3D" id="3.90.1200.10">
    <property type="match status" value="2"/>
</dbReference>
<comment type="caution">
    <text evidence="2">The sequence shown here is derived from an EMBL/GenBank/DDBJ whole genome shotgun (WGS) entry which is preliminary data.</text>
</comment>
<feature type="compositionally biased region" description="Acidic residues" evidence="1">
    <location>
        <begin position="618"/>
        <end position="629"/>
    </location>
</feature>
<dbReference type="VEuPathDB" id="FungiDB:CC1G_05344"/>
<dbReference type="RefSeq" id="XP_001835382.1">
    <property type="nucleotide sequence ID" value="XM_001835330.1"/>
</dbReference>
<feature type="region of interest" description="Disordered" evidence="1">
    <location>
        <begin position="581"/>
        <end position="629"/>
    </location>
</feature>
<dbReference type="PANTHER" id="PTHR21310:SF15">
    <property type="entry name" value="AMINOGLYCOSIDE PHOSPHOTRANSFERASE DOMAIN-CONTAINING PROTEIN"/>
    <property type="match status" value="1"/>
</dbReference>
<dbReference type="EMBL" id="AACS02000008">
    <property type="protein sequence ID" value="EAU86350.1"/>
    <property type="molecule type" value="Genomic_DNA"/>
</dbReference>
<accession>A8NPR5</accession>
<dbReference type="GO" id="GO:0016301">
    <property type="term" value="F:kinase activity"/>
    <property type="evidence" value="ECO:0007669"/>
    <property type="project" value="UniProtKB-KW"/>
</dbReference>
<dbReference type="Proteomes" id="UP000001861">
    <property type="component" value="Unassembled WGS sequence"/>
</dbReference>
<dbReference type="eggNOG" id="ENOG502STMD">
    <property type="taxonomic scope" value="Eukaryota"/>
</dbReference>
<dbReference type="InParanoid" id="A8NPR5"/>
<dbReference type="InterPro" id="IPR051678">
    <property type="entry name" value="AGP_Transferase"/>
</dbReference>
<evidence type="ECO:0000256" key="1">
    <source>
        <dbReference type="SAM" id="MobiDB-lite"/>
    </source>
</evidence>
<proteinExistence type="predicted"/>
<dbReference type="PANTHER" id="PTHR21310">
    <property type="entry name" value="AMINOGLYCOSIDE PHOSPHOTRANSFERASE-RELATED-RELATED"/>
    <property type="match status" value="1"/>
</dbReference>